<dbReference type="EMBL" id="SLZV01000020">
    <property type="protein sequence ID" value="TCS66088.1"/>
    <property type="molecule type" value="Genomic_DNA"/>
</dbReference>
<evidence type="ECO:0000313" key="4">
    <source>
        <dbReference type="EMBL" id="GBU05656.1"/>
    </source>
</evidence>
<proteinExistence type="inferred from homology"/>
<protein>
    <submittedName>
        <fullName evidence="5">Carbohydrate ABC transporter substrate-binding protein (CUT1 family)</fullName>
    </submittedName>
    <submittedName>
        <fullName evidence="4">Sugar ABC transporter substrate-binding protein</fullName>
    </submittedName>
</protein>
<dbReference type="CDD" id="cd13585">
    <property type="entry name" value="PBP2_TMBP_like"/>
    <property type="match status" value="1"/>
</dbReference>
<keyword evidence="3" id="KW-0732">Signal</keyword>
<evidence type="ECO:0000313" key="7">
    <source>
        <dbReference type="Proteomes" id="UP000702954"/>
    </source>
</evidence>
<dbReference type="Proteomes" id="UP000702954">
    <property type="component" value="Unassembled WGS sequence"/>
</dbReference>
<dbReference type="Pfam" id="PF01547">
    <property type="entry name" value="SBP_bac_1"/>
    <property type="match status" value="1"/>
</dbReference>
<evidence type="ECO:0000256" key="2">
    <source>
        <dbReference type="ARBA" id="ARBA00022448"/>
    </source>
</evidence>
<dbReference type="GO" id="GO:0055052">
    <property type="term" value="C:ATP-binding cassette (ABC) transporter complex, substrate-binding subunit-containing"/>
    <property type="evidence" value="ECO:0007669"/>
    <property type="project" value="TreeGrafter"/>
</dbReference>
<dbReference type="GO" id="GO:1901982">
    <property type="term" value="F:maltose binding"/>
    <property type="evidence" value="ECO:0007669"/>
    <property type="project" value="TreeGrafter"/>
</dbReference>
<organism evidence="5 6">
    <name type="scientific">Faecalimonas umbilicata</name>
    <dbReference type="NCBI Taxonomy" id="1912855"/>
    <lineage>
        <taxon>Bacteria</taxon>
        <taxon>Bacillati</taxon>
        <taxon>Bacillota</taxon>
        <taxon>Clostridia</taxon>
        <taxon>Lachnospirales</taxon>
        <taxon>Lachnospiraceae</taxon>
        <taxon>Faecalimonas</taxon>
    </lineage>
</organism>
<name>A0A4R3JJ11_9FIRM</name>
<dbReference type="GO" id="GO:0042956">
    <property type="term" value="P:maltodextrin transmembrane transport"/>
    <property type="evidence" value="ECO:0007669"/>
    <property type="project" value="TreeGrafter"/>
</dbReference>
<dbReference type="PANTHER" id="PTHR30061">
    <property type="entry name" value="MALTOSE-BINDING PERIPLASMIC PROTEIN"/>
    <property type="match status" value="1"/>
</dbReference>
<comment type="caution">
    <text evidence="5">The sequence shown here is derived from an EMBL/GenBank/DDBJ whole genome shotgun (WGS) entry which is preliminary data.</text>
</comment>
<dbReference type="EMBL" id="BHEO01000008">
    <property type="protein sequence ID" value="GBU05656.1"/>
    <property type="molecule type" value="Genomic_DNA"/>
</dbReference>
<gene>
    <name evidence="5" type="ORF">EDD74_12053</name>
    <name evidence="4" type="ORF">FAEUMB_21970</name>
</gene>
<evidence type="ECO:0000256" key="3">
    <source>
        <dbReference type="ARBA" id="ARBA00022729"/>
    </source>
</evidence>
<dbReference type="RefSeq" id="WP_116441925.1">
    <property type="nucleotide sequence ID" value="NZ_BHEO01000008.1"/>
</dbReference>
<keyword evidence="7" id="KW-1185">Reference proteome</keyword>
<accession>A0A4R3JJ11</accession>
<keyword evidence="2" id="KW-0813">Transport</keyword>
<dbReference type="AlphaFoldDB" id="A0A4R3JJ11"/>
<sequence>MRKRIAVLLAGALIGMTGCGGVKVVSPEAGNSSQKAEFEKIKTPEDEKVVLNIVDWSDSTKDAREKLNEQFMKDHPNVTVNYTTLTQAQFNETMLSGIRAGDAPDLFPLPSTVTFSTAVSEGWFLPMNLYLEEDFFAQIQPEFLCENVTMKGEDVYLLPEAVDIPSALLFYNRALLEEVGAEIDPEKVTWEELRQICEQVTENGDGKYYGMVASGAQKNRMDIELRAFSEVGGAKLGPAGQVFLQKEQTTFADPEVVQAFDLYQELYEKGCFHPDTASLTAPEARKLFGEGKAAFLVQGAWCIPVWEKDNPDLDFGVMKVPVNEKLPDGKLLRPFTKGWMGISANSKHPDIAAEYLKYLYSYEYQKKLMAQGGFVSVRGDLGEKDIENEHMRRYYQYAMEQSIAVPNPVAENGNIELVYSMIQPVVPDFGDIASSIFSGKEIYKKELKNYASQMQENLKRSVETVKKQKDISLSDFNYKDGR</sequence>
<reference evidence="5 6" key="2">
    <citation type="submission" date="2019-03" db="EMBL/GenBank/DDBJ databases">
        <title>Genomic Encyclopedia of Type Strains, Phase IV (KMG-IV): sequencing the most valuable type-strain genomes for metagenomic binning, comparative biology and taxonomic classification.</title>
        <authorList>
            <person name="Goeker M."/>
        </authorList>
    </citation>
    <scope>NUCLEOTIDE SEQUENCE [LARGE SCALE GENOMIC DNA]</scope>
    <source>
        <strain evidence="5 6">DSM 103426</strain>
    </source>
</reference>
<dbReference type="Gene3D" id="3.40.190.10">
    <property type="entry name" value="Periplasmic binding protein-like II"/>
    <property type="match status" value="1"/>
</dbReference>
<dbReference type="PANTHER" id="PTHR30061:SF50">
    <property type="entry name" value="MALTOSE_MALTODEXTRIN-BINDING PERIPLASMIC PROTEIN"/>
    <property type="match status" value="1"/>
</dbReference>
<dbReference type="InterPro" id="IPR006059">
    <property type="entry name" value="SBP"/>
</dbReference>
<evidence type="ECO:0000313" key="6">
    <source>
        <dbReference type="Proteomes" id="UP000294613"/>
    </source>
</evidence>
<dbReference type="PROSITE" id="PS51257">
    <property type="entry name" value="PROKAR_LIPOPROTEIN"/>
    <property type="match status" value="1"/>
</dbReference>
<dbReference type="GO" id="GO:0015768">
    <property type="term" value="P:maltose transport"/>
    <property type="evidence" value="ECO:0007669"/>
    <property type="project" value="TreeGrafter"/>
</dbReference>
<dbReference type="Proteomes" id="UP000294613">
    <property type="component" value="Unassembled WGS sequence"/>
</dbReference>
<evidence type="ECO:0000313" key="5">
    <source>
        <dbReference type="EMBL" id="TCS66088.1"/>
    </source>
</evidence>
<reference evidence="4 7" key="1">
    <citation type="journal article" date="2018" name="Int. J. Syst. Evol. Microbiol.">
        <title>Draft Genome Sequence of Faecalimonas umbilicata JCM 30896T, an Acetate-Producing Bacterium Isolated from Human Feces.</title>
        <authorList>
            <person name="Sakamoto M."/>
            <person name="Ikeyama N."/>
            <person name="Yuki M."/>
            <person name="Ohkuma M."/>
        </authorList>
    </citation>
    <scope>NUCLEOTIDE SEQUENCE [LARGE SCALE GENOMIC DNA]</scope>
    <source>
        <strain evidence="4 7">EGH7</strain>
    </source>
</reference>
<dbReference type="SUPFAM" id="SSF53850">
    <property type="entry name" value="Periplasmic binding protein-like II"/>
    <property type="match status" value="1"/>
</dbReference>
<evidence type="ECO:0000256" key="1">
    <source>
        <dbReference type="ARBA" id="ARBA00008520"/>
    </source>
</evidence>
<comment type="similarity">
    <text evidence="1">Belongs to the bacterial solute-binding protein 1 family.</text>
</comment>